<dbReference type="Proteomes" id="UP001260188">
    <property type="component" value="Unassembled WGS sequence"/>
</dbReference>
<evidence type="ECO:0000313" key="2">
    <source>
        <dbReference type="EMBL" id="MDR6165920.1"/>
    </source>
</evidence>
<comment type="caution">
    <text evidence="2">The sequence shown here is derived from an EMBL/GenBank/DDBJ whole genome shotgun (WGS) entry which is preliminary data.</text>
</comment>
<dbReference type="RefSeq" id="WP_023951604.1">
    <property type="nucleotide sequence ID" value="NZ_CP018134.1"/>
</dbReference>
<reference evidence="2 3" key="1">
    <citation type="submission" date="2023-08" db="EMBL/GenBank/DDBJ databases">
        <title>Functional and genomic diversity of the sorghum phyllosphere microbiome.</title>
        <authorList>
            <person name="Shade A."/>
        </authorList>
    </citation>
    <scope>NUCLEOTIDE SEQUENCE [LARGE SCALE GENOMIC DNA]</scope>
    <source>
        <strain evidence="2 3">SORGH_AS_0919</strain>
    </source>
</reference>
<organism evidence="2 3">
    <name type="scientific">Microbacterium paludicola</name>
    <dbReference type="NCBI Taxonomy" id="300019"/>
    <lineage>
        <taxon>Bacteria</taxon>
        <taxon>Bacillati</taxon>
        <taxon>Actinomycetota</taxon>
        <taxon>Actinomycetes</taxon>
        <taxon>Micrococcales</taxon>
        <taxon>Microbacteriaceae</taxon>
        <taxon>Microbacterium</taxon>
    </lineage>
</organism>
<sequence length="81" mass="8808">MAIARLHGGPLDGQTLPLDDDASDRLILPYSETQVVYERSGEPENTGEGDGPTSSEFHFVEAEGDIDPSTDERDDRVTSDD</sequence>
<feature type="region of interest" description="Disordered" evidence="1">
    <location>
        <begin position="35"/>
        <end position="81"/>
    </location>
</feature>
<feature type="compositionally biased region" description="Basic and acidic residues" evidence="1">
    <location>
        <begin position="70"/>
        <end position="81"/>
    </location>
</feature>
<evidence type="ECO:0008006" key="4">
    <source>
        <dbReference type="Google" id="ProtNLM"/>
    </source>
</evidence>
<dbReference type="EMBL" id="JAVIZA010000001">
    <property type="protein sequence ID" value="MDR6165920.1"/>
    <property type="molecule type" value="Genomic_DNA"/>
</dbReference>
<proteinExistence type="predicted"/>
<keyword evidence="3" id="KW-1185">Reference proteome</keyword>
<gene>
    <name evidence="2" type="ORF">QE367_000124</name>
</gene>
<feature type="region of interest" description="Disordered" evidence="1">
    <location>
        <begin position="1"/>
        <end position="23"/>
    </location>
</feature>
<evidence type="ECO:0000313" key="3">
    <source>
        <dbReference type="Proteomes" id="UP001260188"/>
    </source>
</evidence>
<accession>A0ABU1HWB6</accession>
<protein>
    <recommendedName>
        <fullName evidence="4">Response regulator</fullName>
    </recommendedName>
</protein>
<evidence type="ECO:0000256" key="1">
    <source>
        <dbReference type="SAM" id="MobiDB-lite"/>
    </source>
</evidence>
<name>A0ABU1HWB6_9MICO</name>